<gene>
    <name evidence="2" type="ORF">CB5_LOCUS29697</name>
</gene>
<dbReference type="PANTHER" id="PTHR24206">
    <property type="entry name" value="OS06G0237300 PROTEIN"/>
    <property type="match status" value="1"/>
</dbReference>
<name>A0A6V7QUP1_ANACO</name>
<organism evidence="2">
    <name type="scientific">Ananas comosus var. bracteatus</name>
    <name type="common">red pineapple</name>
    <dbReference type="NCBI Taxonomy" id="296719"/>
    <lineage>
        <taxon>Eukaryota</taxon>
        <taxon>Viridiplantae</taxon>
        <taxon>Streptophyta</taxon>
        <taxon>Embryophyta</taxon>
        <taxon>Tracheophyta</taxon>
        <taxon>Spermatophyta</taxon>
        <taxon>Magnoliopsida</taxon>
        <taxon>Liliopsida</taxon>
        <taxon>Poales</taxon>
        <taxon>Bromeliaceae</taxon>
        <taxon>Bromelioideae</taxon>
        <taxon>Ananas</taxon>
    </lineage>
</organism>
<keyword evidence="1" id="KW-0440">LIM domain</keyword>
<evidence type="ECO:0000256" key="1">
    <source>
        <dbReference type="ARBA" id="ARBA00023038"/>
    </source>
</evidence>
<sequence>MDQLTPDGGTYHKSCFKCHHCKGTLQVSCTVCLTLNSSSRKLAASRRGFARTRPPSKAASMFSGTQDKCVTCSKTVYPLEKYPILQTPLLPAFHGEGELQLSHQERFYEMYHIASPRSLILLLWLLVPLRLVIKDGKGID</sequence>
<dbReference type="AlphaFoldDB" id="A0A6V7QUP1"/>
<proteinExistence type="predicted"/>
<evidence type="ECO:0000313" key="2">
    <source>
        <dbReference type="EMBL" id="CAD1846486.1"/>
    </source>
</evidence>
<dbReference type="EMBL" id="CAJEUB010000017">
    <property type="protein sequence ID" value="CAD1846486.1"/>
    <property type="molecule type" value="Genomic_DNA"/>
</dbReference>
<keyword evidence="1" id="KW-0479">Metal-binding</keyword>
<keyword evidence="1" id="KW-0862">Zinc</keyword>
<protein>
    <recommendedName>
        <fullName evidence="3">LIM zinc-binding domain-containing protein</fullName>
    </recommendedName>
</protein>
<accession>A0A6V7QUP1</accession>
<evidence type="ECO:0008006" key="3">
    <source>
        <dbReference type="Google" id="ProtNLM"/>
    </source>
</evidence>
<reference evidence="2" key="1">
    <citation type="submission" date="2020-07" db="EMBL/GenBank/DDBJ databases">
        <authorList>
            <person name="Lin J."/>
        </authorList>
    </citation>
    <scope>NUCLEOTIDE SEQUENCE</scope>
</reference>